<keyword evidence="13" id="KW-0282">Flagellum</keyword>
<evidence type="ECO:0000256" key="6">
    <source>
        <dbReference type="ARBA" id="ARBA00022989"/>
    </source>
</evidence>
<organism evidence="13">
    <name type="scientific">mine drainage metagenome</name>
    <dbReference type="NCBI Taxonomy" id="410659"/>
    <lineage>
        <taxon>unclassified sequences</taxon>
        <taxon>metagenomes</taxon>
        <taxon>ecological metagenomes</taxon>
    </lineage>
</organism>
<sequence>MKEFGQSLLNLWKQLGLNQRVSLIVASLAVVAGLVALVIWSRQPDYQLLYGRLSDKDSAAIISELETENIPHKIANGGSTVYVPSDQVYKLRMSLASKGLPAGDGVGFEIFDKGQFGLSDFVQRTNYMRALQGELARTIDQLDGVASSRVMIVQPENRLLVTGQGVKPTASVFVELSRDNLKPEAVNAIRHLVANAVQGLVPDDVAVVDNRGRVLSEALKEDPLLGSAASQMRYKEQVEQYLSQKVQSMLEPVIGAGQVVVRVSAQIDTESSTQTQESYNPDSQVVRQQSITDDTSNSSESHSGGATGVSSNTPGGAGAQDAAGRPVTTNQTSRKTQTTSYEINRTVTNITHNPGALKAVTASVFIAERMAAPPPGAPAGSKPVPQPRSPQELNALRQIVMNALGLQLAPGQNPDSLVTLEEVPFTTTNVSKEIATIQKETAIQSWMSVGSRYVSFFVAAGLFYLFLRMLKKQRPQPVPVELLAEMPAVSQRGALQIGSGGVTPEVLNELIRQKPMNVGAALRDWASIKKVG</sequence>
<dbReference type="PRINTS" id="PR01009">
    <property type="entry name" value="FLGMRINGFLIF"/>
</dbReference>
<dbReference type="PIRSF" id="PIRSF004862">
    <property type="entry name" value="FliF"/>
    <property type="match status" value="1"/>
</dbReference>
<comment type="caution">
    <text evidence="13">The sequence shown here is derived from an EMBL/GenBank/DDBJ whole genome shotgun (WGS) entry which is preliminary data.</text>
</comment>
<evidence type="ECO:0000256" key="2">
    <source>
        <dbReference type="ARBA" id="ARBA00004651"/>
    </source>
</evidence>
<keyword evidence="7 10" id="KW-0472">Membrane</keyword>
<dbReference type="InterPro" id="IPR013556">
    <property type="entry name" value="Flag_M-ring_C"/>
</dbReference>
<evidence type="ECO:0000256" key="10">
    <source>
        <dbReference type="SAM" id="Phobius"/>
    </source>
</evidence>
<feature type="transmembrane region" description="Helical" evidence="10">
    <location>
        <begin position="446"/>
        <end position="467"/>
    </location>
</feature>
<proteinExistence type="inferred from homology"/>
<feature type="transmembrane region" description="Helical" evidence="10">
    <location>
        <begin position="21"/>
        <end position="40"/>
    </location>
</feature>
<dbReference type="InterPro" id="IPR000067">
    <property type="entry name" value="FlgMring_FliF"/>
</dbReference>
<name>A0A1J5TF95_9ZZZZ</name>
<dbReference type="InterPro" id="IPR045851">
    <property type="entry name" value="AMP-bd_C_sf"/>
</dbReference>
<evidence type="ECO:0000256" key="8">
    <source>
        <dbReference type="ARBA" id="ARBA00023143"/>
    </source>
</evidence>
<keyword evidence="6 10" id="KW-1133">Transmembrane helix</keyword>
<feature type="compositionally biased region" description="Polar residues" evidence="9">
    <location>
        <begin position="270"/>
        <end position="314"/>
    </location>
</feature>
<evidence type="ECO:0000256" key="3">
    <source>
        <dbReference type="ARBA" id="ARBA00007971"/>
    </source>
</evidence>
<protein>
    <submittedName>
        <fullName evidence="13">Flagellar M-ring protein</fullName>
    </submittedName>
</protein>
<comment type="subcellular location">
    <subcellularLocation>
        <location evidence="1">Bacterial flagellum basal body</location>
    </subcellularLocation>
    <subcellularLocation>
        <location evidence="2">Cell membrane</location>
        <topology evidence="2">Multi-pass membrane protein</topology>
    </subcellularLocation>
</comment>
<dbReference type="InterPro" id="IPR006182">
    <property type="entry name" value="FliF_N_dom"/>
</dbReference>
<feature type="region of interest" description="Disordered" evidence="9">
    <location>
        <begin position="270"/>
        <end position="342"/>
    </location>
</feature>
<dbReference type="NCBIfam" id="TIGR00206">
    <property type="entry name" value="fliF"/>
    <property type="match status" value="1"/>
</dbReference>
<dbReference type="GO" id="GO:0071973">
    <property type="term" value="P:bacterial-type flagellum-dependent cell motility"/>
    <property type="evidence" value="ECO:0007669"/>
    <property type="project" value="InterPro"/>
</dbReference>
<dbReference type="GO" id="GO:0009431">
    <property type="term" value="C:bacterial-type flagellum basal body, MS ring"/>
    <property type="evidence" value="ECO:0007669"/>
    <property type="project" value="InterPro"/>
</dbReference>
<keyword evidence="13" id="KW-0969">Cilium</keyword>
<keyword evidence="13" id="KW-0966">Cell projection</keyword>
<evidence type="ECO:0000256" key="9">
    <source>
        <dbReference type="SAM" id="MobiDB-lite"/>
    </source>
</evidence>
<evidence type="ECO:0000256" key="7">
    <source>
        <dbReference type="ARBA" id="ARBA00023136"/>
    </source>
</evidence>
<evidence type="ECO:0000256" key="4">
    <source>
        <dbReference type="ARBA" id="ARBA00022475"/>
    </source>
</evidence>
<dbReference type="AlphaFoldDB" id="A0A1J5TF95"/>
<dbReference type="Pfam" id="PF08345">
    <property type="entry name" value="YscJ_FliF_C"/>
    <property type="match status" value="1"/>
</dbReference>
<evidence type="ECO:0000313" key="13">
    <source>
        <dbReference type="EMBL" id="OIR18771.1"/>
    </source>
</evidence>
<dbReference type="PANTHER" id="PTHR30046">
    <property type="entry name" value="FLAGELLAR M-RING PROTEIN"/>
    <property type="match status" value="1"/>
</dbReference>
<dbReference type="GO" id="GO:0005886">
    <property type="term" value="C:plasma membrane"/>
    <property type="evidence" value="ECO:0007669"/>
    <property type="project" value="UniProtKB-SubCell"/>
</dbReference>
<keyword evidence="5 10" id="KW-0812">Transmembrane</keyword>
<accession>A0A1J5TF95</accession>
<feature type="domain" description="Flagellar M-ring C-terminal" evidence="12">
    <location>
        <begin position="250"/>
        <end position="425"/>
    </location>
</feature>
<keyword evidence="4" id="KW-1003">Cell membrane</keyword>
<dbReference type="InterPro" id="IPR043427">
    <property type="entry name" value="YscJ/FliF"/>
</dbReference>
<evidence type="ECO:0000256" key="5">
    <source>
        <dbReference type="ARBA" id="ARBA00022692"/>
    </source>
</evidence>
<evidence type="ECO:0000259" key="11">
    <source>
        <dbReference type="Pfam" id="PF01514"/>
    </source>
</evidence>
<dbReference type="EMBL" id="MLJW01000002">
    <property type="protein sequence ID" value="OIR18771.1"/>
    <property type="molecule type" value="Genomic_DNA"/>
</dbReference>
<dbReference type="GO" id="GO:0003774">
    <property type="term" value="F:cytoskeletal motor activity"/>
    <property type="evidence" value="ECO:0007669"/>
    <property type="project" value="InterPro"/>
</dbReference>
<feature type="domain" description="Flagellar M-ring N-terminal" evidence="11">
    <location>
        <begin position="42"/>
        <end position="216"/>
    </location>
</feature>
<dbReference type="Pfam" id="PF01514">
    <property type="entry name" value="YscJ_FliF"/>
    <property type="match status" value="1"/>
</dbReference>
<gene>
    <name evidence="13" type="primary">fliF_1</name>
    <name evidence="13" type="ORF">GALL_11110</name>
</gene>
<feature type="compositionally biased region" description="Low complexity" evidence="9">
    <location>
        <begin position="328"/>
        <end position="340"/>
    </location>
</feature>
<comment type="similarity">
    <text evidence="3">Belongs to the FliF family.</text>
</comment>
<evidence type="ECO:0000256" key="1">
    <source>
        <dbReference type="ARBA" id="ARBA00004117"/>
    </source>
</evidence>
<reference evidence="13" key="1">
    <citation type="submission" date="2016-10" db="EMBL/GenBank/DDBJ databases">
        <title>Sequence of Gallionella enrichment culture.</title>
        <authorList>
            <person name="Poehlein A."/>
            <person name="Muehling M."/>
            <person name="Daniel R."/>
        </authorList>
    </citation>
    <scope>NUCLEOTIDE SEQUENCE</scope>
</reference>
<keyword evidence="8" id="KW-0975">Bacterial flagellum</keyword>
<evidence type="ECO:0000259" key="12">
    <source>
        <dbReference type="Pfam" id="PF08345"/>
    </source>
</evidence>
<dbReference type="PANTHER" id="PTHR30046:SF0">
    <property type="entry name" value="FLAGELLAR M-RING PROTEIN"/>
    <property type="match status" value="1"/>
</dbReference>
<dbReference type="Gene3D" id="3.30.300.30">
    <property type="match status" value="1"/>
</dbReference>